<gene>
    <name evidence="16" type="ORF">RI129_000547</name>
</gene>
<dbReference type="GO" id="GO:0005506">
    <property type="term" value="F:iron ion binding"/>
    <property type="evidence" value="ECO:0007669"/>
    <property type="project" value="InterPro"/>
</dbReference>
<comment type="function">
    <text evidence="2">May be involved in the metabolism of insect hormones and in the breakdown of synthetic insecticides.</text>
</comment>
<dbReference type="EMBL" id="JAVRBK010000001">
    <property type="protein sequence ID" value="KAK5649518.1"/>
    <property type="molecule type" value="Genomic_DNA"/>
</dbReference>
<protein>
    <recommendedName>
        <fullName evidence="18">Cytochrome P450</fullName>
    </recommendedName>
</protein>
<evidence type="ECO:0000256" key="2">
    <source>
        <dbReference type="ARBA" id="ARBA00003690"/>
    </source>
</evidence>
<evidence type="ECO:0000256" key="15">
    <source>
        <dbReference type="RuleBase" id="RU000461"/>
    </source>
</evidence>
<dbReference type="GO" id="GO:0004497">
    <property type="term" value="F:monooxygenase activity"/>
    <property type="evidence" value="ECO:0007669"/>
    <property type="project" value="UniProtKB-KW"/>
</dbReference>
<evidence type="ECO:0000256" key="5">
    <source>
        <dbReference type="ARBA" id="ARBA00010617"/>
    </source>
</evidence>
<evidence type="ECO:0008006" key="18">
    <source>
        <dbReference type="Google" id="ProtNLM"/>
    </source>
</evidence>
<feature type="binding site" description="axial binding residue" evidence="14">
    <location>
        <position position="323"/>
    </location>
    <ligand>
        <name>heme</name>
        <dbReference type="ChEBI" id="CHEBI:30413"/>
    </ligand>
    <ligandPart>
        <name>Fe</name>
        <dbReference type="ChEBI" id="CHEBI:18248"/>
    </ligandPart>
</feature>
<dbReference type="AlphaFoldDB" id="A0AAN7VT38"/>
<evidence type="ECO:0000256" key="14">
    <source>
        <dbReference type="PIRSR" id="PIRSR602403-1"/>
    </source>
</evidence>
<keyword evidence="12 15" id="KW-0503">Monooxygenase</keyword>
<dbReference type="PRINTS" id="PR00465">
    <property type="entry name" value="EP450IV"/>
</dbReference>
<keyword evidence="13" id="KW-0472">Membrane</keyword>
<dbReference type="InterPro" id="IPR001128">
    <property type="entry name" value="Cyt_P450"/>
</dbReference>
<keyword evidence="9" id="KW-0492">Microsome</keyword>
<name>A0AAN7VT38_9COLE</name>
<dbReference type="PANTHER" id="PTHR24292">
    <property type="entry name" value="CYTOCHROME P450"/>
    <property type="match status" value="1"/>
</dbReference>
<dbReference type="FunFam" id="1.10.630.10:FF:000042">
    <property type="entry name" value="Cytochrome P450"/>
    <property type="match status" value="1"/>
</dbReference>
<comment type="subcellular location">
    <subcellularLocation>
        <location evidence="4">Endoplasmic reticulum membrane</location>
        <topology evidence="4">Peripheral membrane protein</topology>
    </subcellularLocation>
    <subcellularLocation>
        <location evidence="3">Microsome membrane</location>
        <topology evidence="3">Peripheral membrane protein</topology>
    </subcellularLocation>
</comment>
<evidence type="ECO:0000256" key="10">
    <source>
        <dbReference type="ARBA" id="ARBA00023002"/>
    </source>
</evidence>
<evidence type="ECO:0000256" key="12">
    <source>
        <dbReference type="ARBA" id="ARBA00023033"/>
    </source>
</evidence>
<evidence type="ECO:0000256" key="8">
    <source>
        <dbReference type="ARBA" id="ARBA00022824"/>
    </source>
</evidence>
<evidence type="ECO:0000256" key="4">
    <source>
        <dbReference type="ARBA" id="ARBA00004406"/>
    </source>
</evidence>
<keyword evidence="11 14" id="KW-0408">Iron</keyword>
<evidence type="ECO:0000256" key="11">
    <source>
        <dbReference type="ARBA" id="ARBA00023004"/>
    </source>
</evidence>
<keyword evidence="7 14" id="KW-0479">Metal-binding</keyword>
<sequence length="380" mass="43460">MRSTLSPTFTSSKMKSFFTLMAECSNHFVNYLKKFDSKSKVSLELKDAFTRYANDVIATCAFGITCNSLKDRNNEFYLMGKEATKFSGIQNLKFLGYTLCPGIMKLLNIKFLSRSVDRFFRNIIKEALAIRKQQNIVRPDMINLLMEAQKNRENVDNGNKISLSDEDITAQALIFFLAGFDTVASAMTFLIYELAINQDIQKKLYGEICTTCEEHAGKINYDIVTSMTYLDSVLSESLRLHSNVPFFDRKCTRPYTIEPVNPSERPLYLEKGTVIWIPTCALHHDEQYFPNPKRFDPERFSESNKQNIRPGAYIPFGLGPRRCIGSRFALLEMKLIIIQLLQHFEIVPDVKTAIPLKPDITSFNGLPSEGVWVAFQPRVI</sequence>
<keyword evidence="10 15" id="KW-0560">Oxidoreductase</keyword>
<dbReference type="GO" id="GO:0016705">
    <property type="term" value="F:oxidoreductase activity, acting on paired donors, with incorporation or reduction of molecular oxygen"/>
    <property type="evidence" value="ECO:0007669"/>
    <property type="project" value="InterPro"/>
</dbReference>
<evidence type="ECO:0000256" key="9">
    <source>
        <dbReference type="ARBA" id="ARBA00022848"/>
    </source>
</evidence>
<dbReference type="PROSITE" id="PS00086">
    <property type="entry name" value="CYTOCHROME_P450"/>
    <property type="match status" value="1"/>
</dbReference>
<reference evidence="16 17" key="1">
    <citation type="journal article" date="2024" name="Insects">
        <title>An Improved Chromosome-Level Genome Assembly of the Firefly Pyrocoelia pectoralis.</title>
        <authorList>
            <person name="Fu X."/>
            <person name="Meyer-Rochow V.B."/>
            <person name="Ballantyne L."/>
            <person name="Zhu X."/>
        </authorList>
    </citation>
    <scope>NUCLEOTIDE SEQUENCE [LARGE SCALE GENOMIC DNA]</scope>
    <source>
        <strain evidence="16">XCY_ONT2</strain>
    </source>
</reference>
<dbReference type="Pfam" id="PF00067">
    <property type="entry name" value="p450"/>
    <property type="match status" value="1"/>
</dbReference>
<dbReference type="InterPro" id="IPR050476">
    <property type="entry name" value="Insect_CytP450_Detox"/>
</dbReference>
<accession>A0AAN7VT38</accession>
<dbReference type="Gene3D" id="1.10.630.10">
    <property type="entry name" value="Cytochrome P450"/>
    <property type="match status" value="1"/>
</dbReference>
<evidence type="ECO:0000256" key="7">
    <source>
        <dbReference type="ARBA" id="ARBA00022723"/>
    </source>
</evidence>
<evidence type="ECO:0000256" key="6">
    <source>
        <dbReference type="ARBA" id="ARBA00022617"/>
    </source>
</evidence>
<keyword evidence="6 14" id="KW-0349">Heme</keyword>
<dbReference type="GO" id="GO:0005789">
    <property type="term" value="C:endoplasmic reticulum membrane"/>
    <property type="evidence" value="ECO:0007669"/>
    <property type="project" value="UniProtKB-SubCell"/>
</dbReference>
<evidence type="ECO:0000256" key="1">
    <source>
        <dbReference type="ARBA" id="ARBA00001971"/>
    </source>
</evidence>
<comment type="similarity">
    <text evidence="5 15">Belongs to the cytochrome P450 family.</text>
</comment>
<dbReference type="PANTHER" id="PTHR24292:SF54">
    <property type="entry name" value="CYP9F3-RELATED"/>
    <property type="match status" value="1"/>
</dbReference>
<proteinExistence type="inferred from homology"/>
<keyword evidence="17" id="KW-1185">Reference proteome</keyword>
<keyword evidence="8" id="KW-0256">Endoplasmic reticulum</keyword>
<dbReference type="Proteomes" id="UP001329430">
    <property type="component" value="Chromosome 1"/>
</dbReference>
<dbReference type="InterPro" id="IPR017972">
    <property type="entry name" value="Cyt_P450_CS"/>
</dbReference>
<evidence type="ECO:0000256" key="3">
    <source>
        <dbReference type="ARBA" id="ARBA00004174"/>
    </source>
</evidence>
<dbReference type="InterPro" id="IPR036396">
    <property type="entry name" value="Cyt_P450_sf"/>
</dbReference>
<dbReference type="CDD" id="cd11056">
    <property type="entry name" value="CYP6-like"/>
    <property type="match status" value="1"/>
</dbReference>
<dbReference type="PRINTS" id="PR00385">
    <property type="entry name" value="P450"/>
</dbReference>
<evidence type="ECO:0000313" key="16">
    <source>
        <dbReference type="EMBL" id="KAK5649518.1"/>
    </source>
</evidence>
<evidence type="ECO:0000256" key="13">
    <source>
        <dbReference type="ARBA" id="ARBA00023136"/>
    </source>
</evidence>
<dbReference type="GO" id="GO:0020037">
    <property type="term" value="F:heme binding"/>
    <property type="evidence" value="ECO:0007669"/>
    <property type="project" value="InterPro"/>
</dbReference>
<evidence type="ECO:0000313" key="17">
    <source>
        <dbReference type="Proteomes" id="UP001329430"/>
    </source>
</evidence>
<dbReference type="SUPFAM" id="SSF48264">
    <property type="entry name" value="Cytochrome P450"/>
    <property type="match status" value="1"/>
</dbReference>
<comment type="cofactor">
    <cofactor evidence="1 14">
        <name>heme</name>
        <dbReference type="ChEBI" id="CHEBI:30413"/>
    </cofactor>
</comment>
<organism evidence="16 17">
    <name type="scientific">Pyrocoelia pectoralis</name>
    <dbReference type="NCBI Taxonomy" id="417401"/>
    <lineage>
        <taxon>Eukaryota</taxon>
        <taxon>Metazoa</taxon>
        <taxon>Ecdysozoa</taxon>
        <taxon>Arthropoda</taxon>
        <taxon>Hexapoda</taxon>
        <taxon>Insecta</taxon>
        <taxon>Pterygota</taxon>
        <taxon>Neoptera</taxon>
        <taxon>Endopterygota</taxon>
        <taxon>Coleoptera</taxon>
        <taxon>Polyphaga</taxon>
        <taxon>Elateriformia</taxon>
        <taxon>Elateroidea</taxon>
        <taxon>Lampyridae</taxon>
        <taxon>Lampyrinae</taxon>
        <taxon>Pyrocoelia</taxon>
    </lineage>
</organism>
<comment type="caution">
    <text evidence="16">The sequence shown here is derived from an EMBL/GenBank/DDBJ whole genome shotgun (WGS) entry which is preliminary data.</text>
</comment>
<dbReference type="InterPro" id="IPR002403">
    <property type="entry name" value="Cyt_P450_E_grp-IV"/>
</dbReference>